<keyword evidence="3" id="KW-0813">Transport</keyword>
<dbReference type="GO" id="GO:0005886">
    <property type="term" value="C:plasma membrane"/>
    <property type="evidence" value="ECO:0007669"/>
    <property type="project" value="TreeGrafter"/>
</dbReference>
<feature type="transmembrane region" description="Helical" evidence="18">
    <location>
        <begin position="200"/>
        <end position="220"/>
    </location>
</feature>
<keyword evidence="11" id="KW-0630">Potassium</keyword>
<evidence type="ECO:0000256" key="4">
    <source>
        <dbReference type="ARBA" id="ARBA00022449"/>
    </source>
</evidence>
<evidence type="ECO:0000313" key="21">
    <source>
        <dbReference type="Proteomes" id="UP000502823"/>
    </source>
</evidence>
<name>A0A6L2Q0Q4_COPFO</name>
<evidence type="ECO:0000313" key="20">
    <source>
        <dbReference type="EMBL" id="GFG35537.1"/>
    </source>
</evidence>
<dbReference type="GO" id="GO:0005262">
    <property type="term" value="F:calcium channel activity"/>
    <property type="evidence" value="ECO:0007669"/>
    <property type="project" value="TreeGrafter"/>
</dbReference>
<feature type="transmembrane region" description="Helical" evidence="18">
    <location>
        <begin position="227"/>
        <end position="250"/>
    </location>
</feature>
<feature type="transmembrane region" description="Helical" evidence="18">
    <location>
        <begin position="335"/>
        <end position="356"/>
    </location>
</feature>
<comment type="caution">
    <text evidence="20">The sequence shown here is derived from an EMBL/GenBank/DDBJ whole genome shotgun (WGS) entry which is preliminary data.</text>
</comment>
<keyword evidence="8" id="KW-0732">Signal</keyword>
<reference evidence="21" key="1">
    <citation type="submission" date="2020-01" db="EMBL/GenBank/DDBJ databases">
        <title>Draft genome sequence of the Termite Coptotermes fromosanus.</title>
        <authorList>
            <person name="Itakura S."/>
            <person name="Yosikawa Y."/>
            <person name="Umezawa K."/>
        </authorList>
    </citation>
    <scope>NUCLEOTIDE SEQUENCE [LARGE SCALE GENOMIC DNA]</scope>
</reference>
<evidence type="ECO:0000256" key="3">
    <source>
        <dbReference type="ARBA" id="ARBA00022448"/>
    </source>
</evidence>
<dbReference type="PANTHER" id="PTHR10846">
    <property type="entry name" value="SODIUM/POTASSIUM/CALCIUM EXCHANGER"/>
    <property type="match status" value="1"/>
</dbReference>
<dbReference type="Gene3D" id="1.20.1420.30">
    <property type="entry name" value="NCX, central ion-binding region"/>
    <property type="match status" value="1"/>
</dbReference>
<evidence type="ECO:0000259" key="19">
    <source>
        <dbReference type="Pfam" id="PF01699"/>
    </source>
</evidence>
<keyword evidence="12 18" id="KW-1133">Transmembrane helix</keyword>
<dbReference type="OrthoDB" id="2127281at2759"/>
<dbReference type="InterPro" id="IPR044880">
    <property type="entry name" value="NCX_ion-bd_dom_sf"/>
</dbReference>
<comment type="similarity">
    <text evidence="2">Belongs to the Ca(2+):cation antiporter (CaCA) (TC 2.A.19) family. SLC24A subfamily.</text>
</comment>
<dbReference type="Proteomes" id="UP000502823">
    <property type="component" value="Unassembled WGS sequence"/>
</dbReference>
<accession>A0A6L2Q0Q4</accession>
<evidence type="ECO:0000256" key="11">
    <source>
        <dbReference type="ARBA" id="ARBA00022958"/>
    </source>
</evidence>
<evidence type="ECO:0000256" key="2">
    <source>
        <dbReference type="ARBA" id="ARBA00005364"/>
    </source>
</evidence>
<gene>
    <name evidence="20" type="ORF">Cfor_08273</name>
</gene>
<evidence type="ECO:0000256" key="9">
    <source>
        <dbReference type="ARBA" id="ARBA00022837"/>
    </source>
</evidence>
<keyword evidence="21" id="KW-1185">Reference proteome</keyword>
<dbReference type="Pfam" id="PF01699">
    <property type="entry name" value="Na_Ca_ex"/>
    <property type="match status" value="1"/>
</dbReference>
<evidence type="ECO:0000256" key="7">
    <source>
        <dbReference type="ARBA" id="ARBA00022692"/>
    </source>
</evidence>
<keyword evidence="5" id="KW-0633">Potassium transport</keyword>
<evidence type="ECO:0000256" key="17">
    <source>
        <dbReference type="SAM" id="MobiDB-lite"/>
    </source>
</evidence>
<evidence type="ECO:0000256" key="10">
    <source>
        <dbReference type="ARBA" id="ARBA00022847"/>
    </source>
</evidence>
<evidence type="ECO:0000256" key="6">
    <source>
        <dbReference type="ARBA" id="ARBA00022568"/>
    </source>
</evidence>
<evidence type="ECO:0000256" key="15">
    <source>
        <dbReference type="ARBA" id="ARBA00023136"/>
    </source>
</evidence>
<evidence type="ECO:0000256" key="12">
    <source>
        <dbReference type="ARBA" id="ARBA00022989"/>
    </source>
</evidence>
<evidence type="ECO:0000256" key="18">
    <source>
        <dbReference type="SAM" id="Phobius"/>
    </source>
</evidence>
<feature type="region of interest" description="Disordered" evidence="17">
    <location>
        <begin position="137"/>
        <end position="164"/>
    </location>
</feature>
<dbReference type="InterPro" id="IPR004837">
    <property type="entry name" value="NaCa_Exmemb"/>
</dbReference>
<dbReference type="AlphaFoldDB" id="A0A6L2Q0Q4"/>
<feature type="domain" description="Sodium/calcium exchanger membrane region" evidence="19">
    <location>
        <begin position="228"/>
        <end position="351"/>
    </location>
</feature>
<keyword evidence="16" id="KW-0739">Sodium transport</keyword>
<evidence type="ECO:0000256" key="16">
    <source>
        <dbReference type="ARBA" id="ARBA00023201"/>
    </source>
</evidence>
<dbReference type="InParanoid" id="A0A6L2Q0Q4"/>
<keyword evidence="4" id="KW-0050">Antiport</keyword>
<evidence type="ECO:0000256" key="5">
    <source>
        <dbReference type="ARBA" id="ARBA00022538"/>
    </source>
</evidence>
<dbReference type="GO" id="GO:0006874">
    <property type="term" value="P:intracellular calcium ion homeostasis"/>
    <property type="evidence" value="ECO:0007669"/>
    <property type="project" value="TreeGrafter"/>
</dbReference>
<keyword evidence="13" id="KW-0915">Sodium</keyword>
<keyword evidence="10" id="KW-0769">Symport</keyword>
<proteinExistence type="inferred from homology"/>
<evidence type="ECO:0000256" key="8">
    <source>
        <dbReference type="ARBA" id="ARBA00022729"/>
    </source>
</evidence>
<dbReference type="PANTHER" id="PTHR10846:SF73">
    <property type="entry name" value="SODIUM_CALCIUM EXCHANGER MEMBRANE REGION DOMAIN-CONTAINING PROTEIN"/>
    <property type="match status" value="1"/>
</dbReference>
<evidence type="ECO:0000256" key="1">
    <source>
        <dbReference type="ARBA" id="ARBA00004141"/>
    </source>
</evidence>
<dbReference type="EMBL" id="BLKM01000554">
    <property type="protein sequence ID" value="GFG35537.1"/>
    <property type="molecule type" value="Genomic_DNA"/>
</dbReference>
<keyword evidence="7 18" id="KW-0812">Transmembrane</keyword>
<comment type="subcellular location">
    <subcellularLocation>
        <location evidence="1">Membrane</location>
        <topology evidence="1">Multi-pass membrane protein</topology>
    </subcellularLocation>
</comment>
<keyword evidence="14" id="KW-0406">Ion transport</keyword>
<evidence type="ECO:0000256" key="14">
    <source>
        <dbReference type="ARBA" id="ARBA00023065"/>
    </source>
</evidence>
<keyword evidence="9" id="KW-0106">Calcium</keyword>
<sequence>MGPEMLTFGVRAHNPKCLGNHTMVAEKKRCTIHTYSKRCSGCQHTTSRCWCSVSRCFNLYYMISGFTIIMAYGHSSATECSSAAEHRSSTAAEYTRVECGGYGRAMLSDGRYLKRLCPDRKTFESIHCGRNEHGTFAGTADGETARRRDRGRESARGRRESQNQRKEVSVTEHCCCYDGLKKNEAGLCDWPSNGSYCSKLWWVLIRPIAILLAATIPSCHSEFCKRFYMVTFFMCIVWIGVTSYMVSWMITIIGDTLKIPDSVIGLTFLAAGMSIPEAVSSVIVTNQGHGSMGISNSIGSNTFNILLCLGLPWLIKCSFLPAIEGQHYVGIHSGGIGYSSISLLSTLLILYATFLFNGFILDRKVGCLGTREDFPYKSISWCVKEFA</sequence>
<organism evidence="20 21">
    <name type="scientific">Coptotermes formosanus</name>
    <name type="common">Formosan subterranean termite</name>
    <dbReference type="NCBI Taxonomy" id="36987"/>
    <lineage>
        <taxon>Eukaryota</taxon>
        <taxon>Metazoa</taxon>
        <taxon>Ecdysozoa</taxon>
        <taxon>Arthropoda</taxon>
        <taxon>Hexapoda</taxon>
        <taxon>Insecta</taxon>
        <taxon>Pterygota</taxon>
        <taxon>Neoptera</taxon>
        <taxon>Polyneoptera</taxon>
        <taxon>Dictyoptera</taxon>
        <taxon>Blattodea</taxon>
        <taxon>Blattoidea</taxon>
        <taxon>Termitoidae</taxon>
        <taxon>Rhinotermitidae</taxon>
        <taxon>Coptotermes</taxon>
    </lineage>
</organism>
<dbReference type="FunFam" id="1.20.1420.30:FF:000009">
    <property type="entry name" value="sodium/potassium/calcium exchanger 5 isoform X2"/>
    <property type="match status" value="1"/>
</dbReference>
<feature type="compositionally biased region" description="Basic and acidic residues" evidence="17">
    <location>
        <begin position="143"/>
        <end position="164"/>
    </location>
</feature>
<dbReference type="GO" id="GO:0015293">
    <property type="term" value="F:symporter activity"/>
    <property type="evidence" value="ECO:0007669"/>
    <property type="project" value="UniProtKB-KW"/>
</dbReference>
<feature type="transmembrane region" description="Helical" evidence="18">
    <location>
        <begin position="262"/>
        <end position="284"/>
    </location>
</feature>
<evidence type="ECO:0000256" key="13">
    <source>
        <dbReference type="ARBA" id="ARBA00023053"/>
    </source>
</evidence>
<keyword evidence="15 18" id="KW-0472">Membrane</keyword>
<keyword evidence="6" id="KW-0109">Calcium transport</keyword>
<dbReference type="GO" id="GO:0008273">
    <property type="term" value="F:calcium, potassium:sodium antiporter activity"/>
    <property type="evidence" value="ECO:0007669"/>
    <property type="project" value="TreeGrafter"/>
</dbReference>
<feature type="transmembrane region" description="Helical" evidence="18">
    <location>
        <begin position="305"/>
        <end position="323"/>
    </location>
</feature>
<dbReference type="InterPro" id="IPR004481">
    <property type="entry name" value="K/Na/Ca-exchanger"/>
</dbReference>
<protein>
    <recommendedName>
        <fullName evidence="19">Sodium/calcium exchanger membrane region domain-containing protein</fullName>
    </recommendedName>
</protein>